<dbReference type="PANTHER" id="PTHR13800">
    <property type="entry name" value="TRANSIENT RECEPTOR POTENTIAL CATION CHANNEL, SUBFAMILY M, MEMBER 6"/>
    <property type="match status" value="1"/>
</dbReference>
<accession>A0A1D9GBU7</accession>
<dbReference type="GO" id="GO:0005886">
    <property type="term" value="C:plasma membrane"/>
    <property type="evidence" value="ECO:0007669"/>
    <property type="project" value="TreeGrafter"/>
</dbReference>
<dbReference type="EMBL" id="CP017708">
    <property type="protein sequence ID" value="AOY84935.2"/>
    <property type="molecule type" value="Genomic_DNA"/>
</dbReference>
<dbReference type="InterPro" id="IPR050927">
    <property type="entry name" value="TRPM"/>
</dbReference>
<protein>
    <recommendedName>
        <fullName evidence="1">LSDAT prokaryote domain-containing protein</fullName>
    </recommendedName>
</protein>
<evidence type="ECO:0000313" key="3">
    <source>
        <dbReference type="Proteomes" id="UP000176944"/>
    </source>
</evidence>
<proteinExistence type="predicted"/>
<gene>
    <name evidence="2" type="ORF">BJP36_28400</name>
</gene>
<sequence>MFLSAKTKQKRTDDQKVVMARCAGIAPPRLGKRRVLAKSGALSQDGYKPNHLIFKQLLNNQPLKLTFKNGQTACAIQLDHSVDLSAALNQIGLHGSRPVLVVVGGASNMSDMSMARLRLLFVNVLAPIAETLGACVVDGGTDTGVMQMMGQARAEIAGTFPLVGIAPVGKIALPDAPPSYSGETSLEPHHTHFVLIPGSTWGDESPWLARIATTLADGKPSVTVMANGGAITLLDLFENKKAGRPLVVLGGSGRLADEITMAVSYPEQEARESVTELLQPNHLQQNHLTCYDLSQPFSELTKIIMEGLTRQSRYTLTLPVR</sequence>
<dbReference type="Pfam" id="PF18171">
    <property type="entry name" value="LSDAT_prok"/>
    <property type="match status" value="1"/>
</dbReference>
<dbReference type="Proteomes" id="UP000176944">
    <property type="component" value="Chromosome"/>
</dbReference>
<evidence type="ECO:0000313" key="2">
    <source>
        <dbReference type="EMBL" id="AOY84935.2"/>
    </source>
</evidence>
<dbReference type="AlphaFoldDB" id="A0A1D9GBU7"/>
<organism evidence="2 3">
    <name type="scientific">Moorena producens (strain JHB)</name>
    <dbReference type="NCBI Taxonomy" id="1454205"/>
    <lineage>
        <taxon>Bacteria</taxon>
        <taxon>Bacillati</taxon>
        <taxon>Cyanobacteriota</taxon>
        <taxon>Cyanophyceae</taxon>
        <taxon>Coleofasciculales</taxon>
        <taxon>Coleofasciculaceae</taxon>
        <taxon>Moorena</taxon>
    </lineage>
</organism>
<dbReference type="InterPro" id="IPR041482">
    <property type="entry name" value="LSDAT_prok"/>
</dbReference>
<dbReference type="GO" id="GO:0099604">
    <property type="term" value="F:ligand-gated calcium channel activity"/>
    <property type="evidence" value="ECO:0007669"/>
    <property type="project" value="TreeGrafter"/>
</dbReference>
<evidence type="ECO:0000259" key="1">
    <source>
        <dbReference type="Pfam" id="PF18171"/>
    </source>
</evidence>
<reference evidence="3" key="1">
    <citation type="submission" date="2016-10" db="EMBL/GenBank/DDBJ databases">
        <title>Comparative genomics uncovers the prolific and rare metabolic potential of the cyanobacterial genus Moorea.</title>
        <authorList>
            <person name="Leao T."/>
            <person name="Castelao G."/>
            <person name="Korobeynikov A."/>
            <person name="Monroe E.A."/>
            <person name="Podell S."/>
            <person name="Glukhov E."/>
            <person name="Allen E."/>
            <person name="Gerwick W.H."/>
            <person name="Gerwick L."/>
        </authorList>
    </citation>
    <scope>NUCLEOTIDE SEQUENCE [LARGE SCALE GENOMIC DNA]</scope>
    <source>
        <strain evidence="3">JHB</strain>
    </source>
</reference>
<name>A0A1D9GBU7_MOOP1</name>
<feature type="domain" description="LSDAT prokaryote" evidence="1">
    <location>
        <begin position="97"/>
        <end position="271"/>
    </location>
</feature>
<dbReference type="PANTHER" id="PTHR13800:SF12">
    <property type="entry name" value="TRANSIENT RECEPTOR POTENTIAL CATION CHANNEL SUBFAMILY M MEMBER-LIKE 2"/>
    <property type="match status" value="1"/>
</dbReference>